<dbReference type="KEGG" id="rub:GBA63_09940"/>
<name>A0A6G8Q922_9ACTN</name>
<dbReference type="InterPro" id="IPR050270">
    <property type="entry name" value="DegV_domain_contain"/>
</dbReference>
<reference evidence="2 3" key="1">
    <citation type="submission" date="2019-10" db="EMBL/GenBank/DDBJ databases">
        <title>Rubrobacter sp nov SCSIO 52090 isolated from a deep-sea sediment in the South China Sea.</title>
        <authorList>
            <person name="Chen R.W."/>
        </authorList>
    </citation>
    <scope>NUCLEOTIDE SEQUENCE [LARGE SCALE GENOMIC DNA]</scope>
    <source>
        <strain evidence="2 3">SCSIO 52909</strain>
    </source>
</reference>
<dbReference type="NCBIfam" id="TIGR00762">
    <property type="entry name" value="DegV"/>
    <property type="match status" value="1"/>
</dbReference>
<dbReference type="Proteomes" id="UP000501452">
    <property type="component" value="Chromosome"/>
</dbReference>
<dbReference type="InterPro" id="IPR003797">
    <property type="entry name" value="DegV"/>
</dbReference>
<accession>A0A6G8Q922</accession>
<evidence type="ECO:0000313" key="2">
    <source>
        <dbReference type="EMBL" id="QIN82932.1"/>
    </source>
</evidence>
<dbReference type="GO" id="GO:0008289">
    <property type="term" value="F:lipid binding"/>
    <property type="evidence" value="ECO:0007669"/>
    <property type="project" value="UniProtKB-KW"/>
</dbReference>
<proteinExistence type="predicted"/>
<dbReference type="Pfam" id="PF02645">
    <property type="entry name" value="DegV"/>
    <property type="match status" value="1"/>
</dbReference>
<keyword evidence="1" id="KW-0446">Lipid-binding</keyword>
<evidence type="ECO:0000256" key="1">
    <source>
        <dbReference type="ARBA" id="ARBA00023121"/>
    </source>
</evidence>
<keyword evidence="3" id="KW-1185">Reference proteome</keyword>
<dbReference type="PANTHER" id="PTHR33434">
    <property type="entry name" value="DEGV DOMAIN-CONTAINING PROTEIN DR_1986-RELATED"/>
    <property type="match status" value="1"/>
</dbReference>
<dbReference type="PROSITE" id="PS51482">
    <property type="entry name" value="DEGV"/>
    <property type="match status" value="1"/>
</dbReference>
<dbReference type="Gene3D" id="3.40.50.10170">
    <property type="match status" value="1"/>
</dbReference>
<protein>
    <submittedName>
        <fullName evidence="2">DegV family EDD domain-containing protein</fullName>
    </submittedName>
</protein>
<dbReference type="PANTHER" id="PTHR33434:SF2">
    <property type="entry name" value="FATTY ACID-BINDING PROTEIN TM_1468"/>
    <property type="match status" value="1"/>
</dbReference>
<dbReference type="SUPFAM" id="SSF82549">
    <property type="entry name" value="DAK1/DegV-like"/>
    <property type="match status" value="1"/>
</dbReference>
<organism evidence="2 3">
    <name type="scientific">Rubrobacter tropicus</name>
    <dbReference type="NCBI Taxonomy" id="2653851"/>
    <lineage>
        <taxon>Bacteria</taxon>
        <taxon>Bacillati</taxon>
        <taxon>Actinomycetota</taxon>
        <taxon>Rubrobacteria</taxon>
        <taxon>Rubrobacterales</taxon>
        <taxon>Rubrobacteraceae</taxon>
        <taxon>Rubrobacter</taxon>
    </lineage>
</organism>
<dbReference type="AlphaFoldDB" id="A0A6G8Q922"/>
<evidence type="ECO:0000313" key="3">
    <source>
        <dbReference type="Proteomes" id="UP000501452"/>
    </source>
</evidence>
<dbReference type="InterPro" id="IPR043168">
    <property type="entry name" value="DegV_C"/>
</dbReference>
<dbReference type="RefSeq" id="WP_166175734.1">
    <property type="nucleotide sequence ID" value="NZ_CP045119.1"/>
</dbReference>
<dbReference type="Gene3D" id="3.30.1180.10">
    <property type="match status" value="1"/>
</dbReference>
<sequence>MTTAIVTDSTTSAGPEVLERPDVRVVPLTFHFGPDETYRDKVDMTNEQFYERLRDADVFPTTSQPPAGAFVEAYEALSDYDDILVLTLSRKLSGTYDSAGQAAGMVDRPVEVLDTRSAEMGSGLILLEALKVLDEGGDFKDVKRAAEAAAGRCNLLFAVGTLEYLAKSGRIGRAQRLVGTALDIRPVLKVVDGEVVPHKRTRGRRRQMNSIIEEVKPAAEAGRPIYFGHIATPEPLAELAEGLGVEKTRVAEIGGVVGSHVGLGAYGLAHL</sequence>
<dbReference type="EMBL" id="CP045119">
    <property type="protein sequence ID" value="QIN82932.1"/>
    <property type="molecule type" value="Genomic_DNA"/>
</dbReference>
<gene>
    <name evidence="2" type="ORF">GBA63_09940</name>
</gene>